<dbReference type="InterPro" id="IPR013527">
    <property type="entry name" value="YicC-like_N"/>
</dbReference>
<reference evidence="2 3" key="1">
    <citation type="submission" date="2019-08" db="EMBL/GenBank/DDBJ databases">
        <title>Bradymonadales sp. TMQ4.</title>
        <authorList>
            <person name="Liang Q."/>
        </authorList>
    </citation>
    <scope>NUCLEOTIDE SEQUENCE [LARGE SCALE GENOMIC DNA]</scope>
    <source>
        <strain evidence="2 3">TMQ4</strain>
    </source>
</reference>
<comment type="caution">
    <text evidence="2">The sequence shown here is derived from an EMBL/GenBank/DDBJ whole genome shotgun (WGS) entry which is preliminary data.</text>
</comment>
<protein>
    <recommendedName>
        <fullName evidence="1">Endoribonuclease YicC-like N-terminal domain-containing protein</fullName>
    </recommendedName>
</protein>
<name>A0A5C6X7C1_9DELT</name>
<dbReference type="Pfam" id="PF03755">
    <property type="entry name" value="YicC-like_N"/>
    <property type="match status" value="1"/>
</dbReference>
<accession>A0A5C6X7C1</accession>
<proteinExistence type="predicted"/>
<dbReference type="EMBL" id="VOSM01000089">
    <property type="protein sequence ID" value="TXD32431.1"/>
    <property type="molecule type" value="Genomic_DNA"/>
</dbReference>
<organism evidence="2 3">
    <name type="scientific">Lujinxingia vulgaris</name>
    <dbReference type="NCBI Taxonomy" id="2600176"/>
    <lineage>
        <taxon>Bacteria</taxon>
        <taxon>Deltaproteobacteria</taxon>
        <taxon>Bradymonadales</taxon>
        <taxon>Lujinxingiaceae</taxon>
        <taxon>Lujinxingia</taxon>
    </lineage>
</organism>
<keyword evidence="3" id="KW-1185">Reference proteome</keyword>
<dbReference type="GO" id="GO:0004521">
    <property type="term" value="F:RNA endonuclease activity"/>
    <property type="evidence" value="ECO:0007669"/>
    <property type="project" value="InterPro"/>
</dbReference>
<feature type="domain" description="Endoribonuclease YicC-like N-terminal" evidence="1">
    <location>
        <begin position="6"/>
        <end position="85"/>
    </location>
</feature>
<gene>
    <name evidence="2" type="ORF">FRC98_21035</name>
</gene>
<feature type="non-terminal residue" evidence="2">
    <location>
        <position position="86"/>
    </location>
</feature>
<sequence length="86" mass="9775">MTSSAIASMTGFARVQGGNDIYSWVWEVKSVNGRGLEIRFRGPQGFDSLEPDLRRRLKERLHRGNVNVSLSLRKLSPQAQFRVDEV</sequence>
<dbReference type="PANTHER" id="PTHR30636">
    <property type="entry name" value="UPF0701 PROTEIN YICC"/>
    <property type="match status" value="1"/>
</dbReference>
<evidence type="ECO:0000259" key="1">
    <source>
        <dbReference type="Pfam" id="PF03755"/>
    </source>
</evidence>
<dbReference type="PANTHER" id="PTHR30636:SF3">
    <property type="entry name" value="UPF0701 PROTEIN YICC"/>
    <property type="match status" value="1"/>
</dbReference>
<dbReference type="InterPro" id="IPR005229">
    <property type="entry name" value="YicC/YloC-like"/>
</dbReference>
<dbReference type="AlphaFoldDB" id="A0A5C6X7C1"/>
<dbReference type="Proteomes" id="UP000321412">
    <property type="component" value="Unassembled WGS sequence"/>
</dbReference>
<dbReference type="RefSeq" id="WP_230467902.1">
    <property type="nucleotide sequence ID" value="NZ_VOSM01000089.1"/>
</dbReference>
<evidence type="ECO:0000313" key="2">
    <source>
        <dbReference type="EMBL" id="TXD32431.1"/>
    </source>
</evidence>
<evidence type="ECO:0000313" key="3">
    <source>
        <dbReference type="Proteomes" id="UP000321412"/>
    </source>
</evidence>